<accession>A0A553JIP4</accession>
<feature type="chain" id="PRO_5021826585" evidence="1">
    <location>
        <begin position="22"/>
        <end position="668"/>
    </location>
</feature>
<evidence type="ECO:0000256" key="1">
    <source>
        <dbReference type="SAM" id="SignalP"/>
    </source>
</evidence>
<evidence type="ECO:0000313" key="2">
    <source>
        <dbReference type="EMBL" id="TRY12331.1"/>
    </source>
</evidence>
<dbReference type="RefSeq" id="WP_144042153.1">
    <property type="nucleotide sequence ID" value="NZ_BMPL01000035.1"/>
</dbReference>
<name>A0A553JIP4_SHEHA</name>
<dbReference type="AlphaFoldDB" id="A0A553JIP4"/>
<dbReference type="Pfam" id="PF11854">
    <property type="entry name" value="MtrB_PioB"/>
    <property type="match status" value="1"/>
</dbReference>
<dbReference type="EMBL" id="VKGK01000035">
    <property type="protein sequence ID" value="TRY12331.1"/>
    <property type="molecule type" value="Genomic_DNA"/>
</dbReference>
<reference evidence="3" key="1">
    <citation type="submission" date="2019-07" db="EMBL/GenBank/DDBJ databases">
        <title>Shewanella sp. YLB-08 draft genomic sequence.</title>
        <authorList>
            <person name="Yu L."/>
        </authorList>
    </citation>
    <scope>NUCLEOTIDE SEQUENCE [LARGE SCALE GENOMIC DNA]</scope>
    <source>
        <strain evidence="3">JCM 20706</strain>
    </source>
</reference>
<dbReference type="Proteomes" id="UP000318126">
    <property type="component" value="Unassembled WGS sequence"/>
</dbReference>
<keyword evidence="1" id="KW-0732">Signal</keyword>
<gene>
    <name evidence="2" type="ORF">FN961_21120</name>
</gene>
<dbReference type="SUPFAM" id="SSF56935">
    <property type="entry name" value="Porins"/>
    <property type="match status" value="1"/>
</dbReference>
<comment type="caution">
    <text evidence="2">The sequence shown here is derived from an EMBL/GenBank/DDBJ whole genome shotgun (WGS) entry which is preliminary data.</text>
</comment>
<dbReference type="OrthoDB" id="9146719at2"/>
<sequence length="668" mass="73864">MTFKLNIITVSLLAMSGSVVAANFGVGNANTESVNMDKYQCKRCVSATGYTGSVTLLTGYNSPEDAHAGNALSSDEEGVIAAISGDVRYLNDTGYKASMQAHQLGMDNGFANIKVGKSGLYELELDYQAIKTFEAGDVRSQLWQNDGMLTPSVYPNQFDLALQRENSAIGFSFGEGVYNTFVRFSQEEKTGHQSASFVAPSPTNFGLPVDSTTKQLDAGASLAGDNWLTELNYFGSYYSNNIDDLSLPYMNDVYSAAPDNQAHQLSISGQYQLDRTVMSGRLVTGRMIQDDSLIQVSGNPLQSWDGQIDTFDGRFAVTSMLNNRLRVGASVDHSKRDNKSSSWEFTQYSYNSLSGAFKQNVPQDIERSTYKLNASYRLASGYRVQAGFDRKEIDRSYSEREQTDENNLWAKLNISALDNVNINVKASHGVRGGSEYEVNELTSSEDNALMRKYYLADRTRNAVELKLNHSLLSWVSIDLTGRYAIDDYNATTIGLTESQDYGYDLNISVQLSKDISAYGFAGQQWIDSTQAGSQSFSSPDWQANIQDEFINLGTGISYSGLMEDKLTLGGDYLFSNSISDTYLDGSAVTNSALQYGDYFAYNHSVNMYANYALSPKMALKLSYQYERYYDTDGAQMGINTVPGLTTLGELNHDYNAHQVMLSFSYLLR</sequence>
<evidence type="ECO:0000313" key="3">
    <source>
        <dbReference type="Proteomes" id="UP000318126"/>
    </source>
</evidence>
<feature type="signal peptide" evidence="1">
    <location>
        <begin position="1"/>
        <end position="21"/>
    </location>
</feature>
<protein>
    <submittedName>
        <fullName evidence="2">MtrB/PioB family decaheme-associated outer membrane protein</fullName>
    </submittedName>
</protein>
<organism evidence="2 3">
    <name type="scientific">Shewanella hanedai</name>
    <name type="common">Alteromonas hanedai</name>
    <dbReference type="NCBI Taxonomy" id="25"/>
    <lineage>
        <taxon>Bacteria</taxon>
        <taxon>Pseudomonadati</taxon>
        <taxon>Pseudomonadota</taxon>
        <taxon>Gammaproteobacteria</taxon>
        <taxon>Alteromonadales</taxon>
        <taxon>Shewanellaceae</taxon>
        <taxon>Shewanella</taxon>
    </lineage>
</organism>
<keyword evidence="3" id="KW-1185">Reference proteome</keyword>
<proteinExistence type="predicted"/>
<dbReference type="NCBIfam" id="TIGR03509">
    <property type="entry name" value="OMP_MtrB_PioB"/>
    <property type="match status" value="1"/>
</dbReference>
<dbReference type="InterPro" id="IPR020016">
    <property type="entry name" value="Decahaem-assoc_OM_MtrB/PioB"/>
</dbReference>